<name>A0A182VYT6_9DIPT</name>
<feature type="compositionally biased region" description="Low complexity" evidence="4">
    <location>
        <begin position="2435"/>
        <end position="2452"/>
    </location>
</feature>
<feature type="compositionally biased region" description="Low complexity" evidence="4">
    <location>
        <begin position="1780"/>
        <end position="1794"/>
    </location>
</feature>
<dbReference type="Pfam" id="PF13516">
    <property type="entry name" value="LRR_6"/>
    <property type="match status" value="3"/>
</dbReference>
<feature type="compositionally biased region" description="Low complexity" evidence="4">
    <location>
        <begin position="223"/>
        <end position="245"/>
    </location>
</feature>
<feature type="region of interest" description="Disordered" evidence="4">
    <location>
        <begin position="220"/>
        <end position="318"/>
    </location>
</feature>
<keyword evidence="6" id="KW-1185">Reference proteome</keyword>
<comment type="similarity">
    <text evidence="3">Belongs to the PPP1R37 family.</text>
</comment>
<feature type="region of interest" description="Disordered" evidence="4">
    <location>
        <begin position="2175"/>
        <end position="2201"/>
    </location>
</feature>
<feature type="compositionally biased region" description="Low complexity" evidence="4">
    <location>
        <begin position="491"/>
        <end position="524"/>
    </location>
</feature>
<feature type="compositionally biased region" description="Low complexity" evidence="4">
    <location>
        <begin position="1466"/>
        <end position="1482"/>
    </location>
</feature>
<feature type="region of interest" description="Disordered" evidence="4">
    <location>
        <begin position="463"/>
        <end position="616"/>
    </location>
</feature>
<keyword evidence="1" id="KW-0433">Leucine-rich repeat</keyword>
<feature type="compositionally biased region" description="Basic and acidic residues" evidence="4">
    <location>
        <begin position="1383"/>
        <end position="1407"/>
    </location>
</feature>
<feature type="compositionally biased region" description="Low complexity" evidence="4">
    <location>
        <begin position="1824"/>
        <end position="1842"/>
    </location>
</feature>
<evidence type="ECO:0000256" key="3">
    <source>
        <dbReference type="ARBA" id="ARBA00038315"/>
    </source>
</evidence>
<feature type="compositionally biased region" description="Pro residues" evidence="4">
    <location>
        <begin position="1096"/>
        <end position="1106"/>
    </location>
</feature>
<dbReference type="InterPro" id="IPR032675">
    <property type="entry name" value="LRR_dom_sf"/>
</dbReference>
<proteinExistence type="inferred from homology"/>
<feature type="compositionally biased region" description="Polar residues" evidence="4">
    <location>
        <begin position="1503"/>
        <end position="1522"/>
    </location>
</feature>
<feature type="compositionally biased region" description="Basic and acidic residues" evidence="4">
    <location>
        <begin position="99"/>
        <end position="130"/>
    </location>
</feature>
<sequence length="2779" mass="291254">MNIDPSKQAQEQEEQNQQTTTTTVAATTATSTTTTTNNAALALLISPSSPSSTSTVSPTASSISKNSSTDEVDETTAEAEPPQPEANCSKPPAVAAEAANREQDDGQQRQDEDDDHRNNSTVRQHERRSPPTEPVGVECRSETGTDKSNVTMTLPVTDTTTLLGQCIQENVTTELRTLDVVEASAIVPAEPLTKGDTDRESMKADTLSALVEPVHELTAEALSPKTPQPLSSSSSSSSSTSSTPSVGEERRLPVVPEEDTYAEDTPPADERCYQQPLASNNNPALEADLTTVDGGSSGGSGCINDRYNNNSKRSDSDFQIVGDSTQTKAGDRNDDGNEAAAATSLSSAIDFTVVDDVLEEGVPTSATAPATEIALGQGEQQRLVPSPGEYERGAAERTEVAVRTNDDNNAELSVAPIELVQTLPIETSDPTTTAQRQQGGLITAVGAVVTTAASVTVAANERHDEVDEGVTVRAEQSKTFASATGDTVEGSPPSSSISSSSSTAPLSPPTSTASSLSSSESSPEVLADTQREPTSGKGKDDTPLVIDNRALCDSSPKGHSLEGEGFSDALMRQTQPTPPPPPPCSVLRSAAETGAVPPSIVEDDESSAGIDGEERTQTTTRLLTLAEELSQAAAASSLPPTYVAGTPALAVSAPPTAVVDVLPKSAADTAAAVVSGSSRSASPVLHSSLKKSNRMGVLTGAAAAATAKGEHTRRVSFPKDAQLITGYLDPVNPWACISICETPELLELYRSSCRRHNTPPLQTVLEHLQSIDVTKGRVPLLSLKDQVLSYSGCEALEEIFKHVQYRCIDLSHSGLDDVTAAIMFDIIEYYEAANELDISDNLQMSSKSVTACINMIKKSQELNVLILRGPAISDYQAGNLAKALNTSAIHTLKLEHCVLSKQPIASLCTMLKRNKVLRELWLANNELCCEDALQIANLLRANFYIQLIDISNNRIGDKGVEHIVGAIAEQAVHFKDVQEKRRKSELSFSDLSSSLNSINSAKNYFPQRLRSSDSDTIGTATAEADLDASPSSLTLTPPVTPPSTPALPSCETTTVVQKVDRVASEQLDTTNGTTTFAVEATTVYTIQQPDNDETNPPLPPSPPTPPTSGAVAPSNVNLVEMSTKHSVSLQTTSDREKLDMAARPVMMTPEEEALMNSSSGGATATATAVLGDGEESKTMSTSAETVQTDQQESTVVQQDGCVELPVIVKESHSESPVPQAPKKPRLAKQDSVLTEFEASLSTAMDIGDQRVEEKRTERNVPECAATPEQRITTMMEEDVPELCTDYDDDGSNLRISQENLFVDLGIPALSEEEQSETRSASVESSGDVFSPLAPPSKKDELQLLIEKTQQKGKHLEEPESVELPLAGTGQRDAMLTTEPMAGVRERKSAISSDERPEPPPSTKKERTQSSSSDSFVVEQGIQMVTVEIKDNVPLSRSLDSVGGESESDFESSSPFRTTAPTTFPNERSFSSESLNSETSIDSNDSKSSLKIHESKFAAKNGTLERQQSNVNRDTVGTEQTASNPSGLQVLVLWNNEITRNSARHFQRLLERTNTLDTLNVGSNQLCNSFVTGISGSLKANTTLTNLGLQGAHLSDKGVKAMAEIIEFGGNSSLQRIDLRHNNIQKGGLEALNEAMKSNKSITRIDLDDTPRRIKDTSLDGVGSEYGRLVNNIRAQCERNKNPPEPSEPISTAVRRARANYLSSRKISLTCPSIKTSPSAIADKQHLLDPNGGCKKATAGGRLRSPLPSPIPSPIASPVPSPSRNRFHVSRVTDSAGGGSASSPSPSSTGSSPTLFFPSNSRFRVVTVAEPDLAGAKSANNPYRSSSTISLPMSKSSTSSFTVGTGGTGTASSSTTINRRPVCSSAPTLSSFPSSPLSPLAAGVPVMGRAGVASQTPSPLLTPSYSSSSGSNNTFHTGILPSPLITPAGGVMAGSSPTMSALLPVPNTSMPLGVPHGTLVQHQPLQYQYQPLQPAQIVPMLHQQQQQQQQQLPQSYHFVTTFGPGGNTTVPLQTMFTQAQKYPILTEQSLPSSVQPQLVQQTTILHQPQQQIPPQQTPSGTGKMRQHVSDSAHQQHSGSNNSSTLHDSVLSSTSIESPDLEVKRFMAGGVMLDDSCCSSISSNSIDSIDNANFNINTSISSTDESFDLIVSSPPPVTATSTGCSGAMPSTVQLHAFASGGGGRGGSSESSNNVSSTSRVLEEESTLIPRVSLPVVSSGEGLKVTLDAPTSVSSSSMVHVNLASSQESLYDVHDLSGSSNSSSLSAAANLAHTAKLTIVPASAGGSVIPTPNISCTGAAAPLLGSSNSNESTLTSVQNLEREPTVTKVATEKPPRVRKTSWILGGSGSSGSNNKHTDSGSSGGSTPTPSGGSGYPPAIEKLLSIFHPSNLFSSSRTSTSASPPPAATQDGSAHSGGSQPPSRKESPMGGLFHWAHHSTGSSSNTSANTSPTSTGAKKEDDRAGLKVNVSPETTLTPQQLQPLQNQVHVITHLQTIAATHHQSAEHMPPQLKVEMKENISPENTITNKLLLSSNATPLSGTDVSTVPIVSTPTVNVPVAGAKVIFQLGGDYDESEDDIDTLTNKYGNHPSLTGGGGVGGTATGGGGGGMHYFGGGLQQSGPNSLLGGSTTSNSSGISIGSGTSAGDMMSGSSGMVVSPSPSATSGQSATSDTVVVLSHLGQIARDSLSMFKNPSLTSQDSISIRSMDSLTEIASDANATGTQGKTASSLHDGSTAGRKDVPTVVPPASTRTSSSSPNTLAATQVSPTSTAAAASVADRQETR</sequence>
<feature type="compositionally biased region" description="Low complexity" evidence="4">
    <location>
        <begin position="15"/>
        <end position="64"/>
    </location>
</feature>
<feature type="compositionally biased region" description="Polar residues" evidence="4">
    <location>
        <begin position="2068"/>
        <end position="2092"/>
    </location>
</feature>
<feature type="region of interest" description="Disordered" evidence="4">
    <location>
        <begin position="1307"/>
        <end position="1417"/>
    </location>
</feature>
<evidence type="ECO:0008006" key="7">
    <source>
        <dbReference type="Google" id="ProtNLM"/>
    </source>
</evidence>
<feature type="region of interest" description="Disordered" evidence="4">
    <location>
        <begin position="2045"/>
        <end position="2092"/>
    </location>
</feature>
<feature type="compositionally biased region" description="Polar residues" evidence="4">
    <location>
        <begin position="2406"/>
        <end position="2418"/>
    </location>
</feature>
<dbReference type="SUPFAM" id="SSF52047">
    <property type="entry name" value="RNI-like"/>
    <property type="match status" value="2"/>
</dbReference>
<feature type="compositionally biased region" description="Basic and acidic residues" evidence="4">
    <location>
        <begin position="1251"/>
        <end position="1260"/>
    </location>
</feature>
<feature type="region of interest" description="Disordered" evidence="4">
    <location>
        <begin position="1023"/>
        <end position="1050"/>
    </location>
</feature>
<feature type="compositionally biased region" description="Low complexity" evidence="4">
    <location>
        <begin position="2185"/>
        <end position="2197"/>
    </location>
</feature>
<feature type="region of interest" description="Disordered" evidence="4">
    <location>
        <begin position="1"/>
        <end position="153"/>
    </location>
</feature>
<organism evidence="5 6">
    <name type="scientific">Anopheles minimus</name>
    <dbReference type="NCBI Taxonomy" id="112268"/>
    <lineage>
        <taxon>Eukaryota</taxon>
        <taxon>Metazoa</taxon>
        <taxon>Ecdysozoa</taxon>
        <taxon>Arthropoda</taxon>
        <taxon>Hexapoda</taxon>
        <taxon>Insecta</taxon>
        <taxon>Pterygota</taxon>
        <taxon>Neoptera</taxon>
        <taxon>Endopterygota</taxon>
        <taxon>Diptera</taxon>
        <taxon>Nematocera</taxon>
        <taxon>Culicoidea</taxon>
        <taxon>Culicidae</taxon>
        <taxon>Anophelinae</taxon>
        <taxon>Anopheles</taxon>
    </lineage>
</organism>
<feature type="region of interest" description="Disordered" evidence="4">
    <location>
        <begin position="1816"/>
        <end position="1858"/>
    </location>
</feature>
<evidence type="ECO:0000256" key="4">
    <source>
        <dbReference type="SAM" id="MobiDB-lite"/>
    </source>
</evidence>
<evidence type="ECO:0000256" key="1">
    <source>
        <dbReference type="ARBA" id="ARBA00022614"/>
    </source>
</evidence>
<feature type="compositionally biased region" description="Polar residues" evidence="4">
    <location>
        <begin position="1454"/>
        <end position="1465"/>
    </location>
</feature>
<feature type="compositionally biased region" description="Low complexity" evidence="4">
    <location>
        <begin position="1027"/>
        <end position="1037"/>
    </location>
</feature>
<evidence type="ECO:0000313" key="5">
    <source>
        <dbReference type="EnsemblMetazoa" id="AMIN003241-PA"/>
    </source>
</evidence>
<dbReference type="Proteomes" id="UP000075920">
    <property type="component" value="Unassembled WGS sequence"/>
</dbReference>
<feature type="compositionally biased region" description="Low complexity" evidence="4">
    <location>
        <begin position="2619"/>
        <end position="2659"/>
    </location>
</feature>
<feature type="compositionally biased region" description="Low complexity" evidence="4">
    <location>
        <begin position="2738"/>
        <end position="2773"/>
    </location>
</feature>
<feature type="region of interest" description="Disordered" evidence="4">
    <location>
        <begin position="2302"/>
        <end position="2375"/>
    </location>
</feature>
<dbReference type="PANTHER" id="PTHR24112:SF9">
    <property type="entry name" value="PROTEIN PHOSPHATASE 1 REGULATORY SUBUNIT 37"/>
    <property type="match status" value="1"/>
</dbReference>
<feature type="region of interest" description="Disordered" evidence="4">
    <location>
        <begin position="1723"/>
        <end position="1794"/>
    </location>
</feature>
<dbReference type="VEuPathDB" id="VectorBase:AMIN003241"/>
<dbReference type="InterPro" id="IPR051279">
    <property type="entry name" value="PP1-Reg/Actin-Interact_Protein"/>
</dbReference>
<feature type="region of interest" description="Disordered" evidence="4">
    <location>
        <begin position="2617"/>
        <end position="2665"/>
    </location>
</feature>
<dbReference type="InterPro" id="IPR001611">
    <property type="entry name" value="Leu-rich_rpt"/>
</dbReference>
<feature type="region of interest" description="Disordered" evidence="4">
    <location>
        <begin position="1210"/>
        <end position="1230"/>
    </location>
</feature>
<reference evidence="6" key="1">
    <citation type="submission" date="2013-03" db="EMBL/GenBank/DDBJ databases">
        <title>The Genome Sequence of Anopheles minimus MINIMUS1.</title>
        <authorList>
            <consortium name="The Broad Institute Genomics Platform"/>
            <person name="Neafsey D.E."/>
            <person name="Walton C."/>
            <person name="Walker B."/>
            <person name="Young S.K."/>
            <person name="Zeng Q."/>
            <person name="Gargeya S."/>
            <person name="Fitzgerald M."/>
            <person name="Haas B."/>
            <person name="Abouelleil A."/>
            <person name="Allen A.W."/>
            <person name="Alvarado L."/>
            <person name="Arachchi H.M."/>
            <person name="Berlin A.M."/>
            <person name="Chapman S.B."/>
            <person name="Gainer-Dewar J."/>
            <person name="Goldberg J."/>
            <person name="Griggs A."/>
            <person name="Gujja S."/>
            <person name="Hansen M."/>
            <person name="Howarth C."/>
            <person name="Imamovic A."/>
            <person name="Ireland A."/>
            <person name="Larimer J."/>
            <person name="McCowan C."/>
            <person name="Murphy C."/>
            <person name="Pearson M."/>
            <person name="Poon T.W."/>
            <person name="Priest M."/>
            <person name="Roberts A."/>
            <person name="Saif S."/>
            <person name="Shea T."/>
            <person name="Sisk P."/>
            <person name="Sykes S."/>
            <person name="Wortman J."/>
            <person name="Nusbaum C."/>
            <person name="Birren B."/>
        </authorList>
    </citation>
    <scope>NUCLEOTIDE SEQUENCE [LARGE SCALE GENOMIC DNA]</scope>
    <source>
        <strain evidence="6">MINIMUS1</strain>
    </source>
</reference>
<dbReference type="SMART" id="SM00368">
    <property type="entry name" value="LRR_RI"/>
    <property type="match status" value="6"/>
</dbReference>
<feature type="compositionally biased region" description="Polar residues" evidence="4">
    <location>
        <begin position="2713"/>
        <end position="2728"/>
    </location>
</feature>
<dbReference type="STRING" id="112268.A0A182VYT6"/>
<dbReference type="Gene3D" id="3.80.10.10">
    <property type="entry name" value="Ribonuclease Inhibitor"/>
    <property type="match status" value="2"/>
</dbReference>
<feature type="region of interest" description="Disordered" evidence="4">
    <location>
        <begin position="1088"/>
        <end position="1113"/>
    </location>
</feature>
<feature type="region of interest" description="Disordered" evidence="4">
    <location>
        <begin position="1435"/>
        <end position="1522"/>
    </location>
</feature>
<feature type="region of interest" description="Disordered" evidence="4">
    <location>
        <begin position="1251"/>
        <end position="1275"/>
    </location>
</feature>
<keyword evidence="2" id="KW-0677">Repeat</keyword>
<feature type="compositionally biased region" description="Polar residues" evidence="4">
    <location>
        <begin position="2302"/>
        <end position="2316"/>
    </location>
</feature>
<reference evidence="5" key="2">
    <citation type="submission" date="2020-05" db="UniProtKB">
        <authorList>
            <consortium name="EnsemblMetazoa"/>
        </authorList>
    </citation>
    <scope>IDENTIFICATION</scope>
    <source>
        <strain evidence="5">MINIMUS1</strain>
    </source>
</reference>
<dbReference type="PANTHER" id="PTHR24112">
    <property type="entry name" value="LEUCINE-RICH REPEAT, ISOFORM F-RELATED"/>
    <property type="match status" value="1"/>
</dbReference>
<accession>A0A182VYT6</accession>
<feature type="compositionally biased region" description="Basic and acidic residues" evidence="4">
    <location>
        <begin position="2317"/>
        <end position="2332"/>
    </location>
</feature>
<feature type="region of interest" description="Disordered" evidence="4">
    <location>
        <begin position="2390"/>
        <end position="2460"/>
    </location>
</feature>
<evidence type="ECO:0000256" key="2">
    <source>
        <dbReference type="ARBA" id="ARBA00022737"/>
    </source>
</evidence>
<feature type="compositionally biased region" description="Pro residues" evidence="4">
    <location>
        <begin position="1746"/>
        <end position="1760"/>
    </location>
</feature>
<feature type="compositionally biased region" description="Low complexity" evidence="4">
    <location>
        <begin position="2045"/>
        <end position="2057"/>
    </location>
</feature>
<evidence type="ECO:0000313" key="6">
    <source>
        <dbReference type="Proteomes" id="UP000075920"/>
    </source>
</evidence>
<protein>
    <recommendedName>
        <fullName evidence="7">Protein phosphatase 1 regulatory subunit 37</fullName>
    </recommendedName>
</protein>
<dbReference type="EnsemblMetazoa" id="AMIN003241-RA">
    <property type="protein sequence ID" value="AMIN003241-PA"/>
    <property type="gene ID" value="AMIN003241"/>
</dbReference>
<feature type="region of interest" description="Disordered" evidence="4">
    <location>
        <begin position="2713"/>
        <end position="2779"/>
    </location>
</feature>